<evidence type="ECO:0008006" key="4">
    <source>
        <dbReference type="Google" id="ProtNLM"/>
    </source>
</evidence>
<comment type="caution">
    <text evidence="2">The sequence shown here is derived from an EMBL/GenBank/DDBJ whole genome shotgun (WGS) entry which is preliminary data.</text>
</comment>
<protein>
    <recommendedName>
        <fullName evidence="4">Lipocalin-like domain-containing protein</fullName>
    </recommendedName>
</protein>
<evidence type="ECO:0000313" key="3">
    <source>
        <dbReference type="Proteomes" id="UP001152599"/>
    </source>
</evidence>
<sequence>MRKLLLLFGALTFLSMSFISCSSDDDGPSDTVNNSIYGTWKTDYKVVNDMFVEGSDLCDEKLEYRFSNNGSYTLKTFTGDNEDDCLMDTETHGSWEYLGSDKYLIHSNNVTITDNNRDMYTFYLDFRNSNEVRWYTLADHNADNRTFIVLKK</sequence>
<evidence type="ECO:0000313" key="2">
    <source>
        <dbReference type="EMBL" id="MDG4944950.1"/>
    </source>
</evidence>
<reference evidence="2" key="1">
    <citation type="submission" date="2022-07" db="EMBL/GenBank/DDBJ databases">
        <title>Description and genome-wide analysis of Profundicola chukchiensis gen. nov., sp. nov., marine bacteria isolated from bottom sediments of the Chukchi Sea.</title>
        <authorList>
            <person name="Romanenko L."/>
            <person name="Otstavnykh N."/>
            <person name="Kurilenko V."/>
            <person name="Eremeev V."/>
            <person name="Velansky P."/>
            <person name="Mikhailov V."/>
            <person name="Isaeva M."/>
        </authorList>
    </citation>
    <scope>NUCLEOTIDE SEQUENCE</scope>
    <source>
        <strain evidence="2">KMM 9713</strain>
    </source>
</reference>
<dbReference type="RefSeq" id="WP_304416417.1">
    <property type="nucleotide sequence ID" value="NZ_JANAIE010000002.1"/>
</dbReference>
<gene>
    <name evidence="2" type="ORF">NMK71_00845</name>
</gene>
<feature type="chain" id="PRO_5040718580" description="Lipocalin-like domain-containing protein" evidence="1">
    <location>
        <begin position="23"/>
        <end position="152"/>
    </location>
</feature>
<proteinExistence type="predicted"/>
<feature type="signal peptide" evidence="1">
    <location>
        <begin position="1"/>
        <end position="22"/>
    </location>
</feature>
<name>A0A9X4MWM9_9FLAO</name>
<evidence type="ECO:0000256" key="1">
    <source>
        <dbReference type="SAM" id="SignalP"/>
    </source>
</evidence>
<keyword evidence="3" id="KW-1185">Reference proteome</keyword>
<dbReference type="AlphaFoldDB" id="A0A9X4MWM9"/>
<organism evidence="2 3">
    <name type="scientific">Profundicola chukchiensis</name>
    <dbReference type="NCBI Taxonomy" id="2961959"/>
    <lineage>
        <taxon>Bacteria</taxon>
        <taxon>Pseudomonadati</taxon>
        <taxon>Bacteroidota</taxon>
        <taxon>Flavobacteriia</taxon>
        <taxon>Flavobacteriales</taxon>
        <taxon>Weeksellaceae</taxon>
        <taxon>Profundicola</taxon>
    </lineage>
</organism>
<dbReference type="Proteomes" id="UP001152599">
    <property type="component" value="Unassembled WGS sequence"/>
</dbReference>
<keyword evidence="1" id="KW-0732">Signal</keyword>
<accession>A0A9X4MWM9</accession>
<dbReference type="PROSITE" id="PS51257">
    <property type="entry name" value="PROKAR_LIPOPROTEIN"/>
    <property type="match status" value="1"/>
</dbReference>
<dbReference type="EMBL" id="JANCMU010000001">
    <property type="protein sequence ID" value="MDG4944950.1"/>
    <property type="molecule type" value="Genomic_DNA"/>
</dbReference>